<keyword evidence="4 7" id="KW-0540">Nuclease</keyword>
<dbReference type="InterPro" id="IPR029052">
    <property type="entry name" value="Metallo-depent_PP-like"/>
</dbReference>
<feature type="domain" description="Nuclease SbcCD subunit D C-terminal" evidence="9">
    <location>
        <begin position="260"/>
        <end position="349"/>
    </location>
</feature>
<evidence type="ECO:0000259" key="9">
    <source>
        <dbReference type="Pfam" id="PF12320"/>
    </source>
</evidence>
<sequence length="376" mass="41628">MRILHTSDWHLGRSFHREDLLAAQAAFVDDLVATVREQRVDCVLVSGDVYDRALPAVDAVRLCDEALARLAELTRVVLIAGNHDSARRLGFGSALMDGAGVHVRTDFARVGDPVVVGDAAIYGIPYLEPELVRHPWELDERSHAAALTEAMRRVRADAAERPGLRSVVLAHAFVTGGESSESERDISVGGSAQVSASVFDGVDYAALGHLHGRWAITDRVRYSGSPLAYSFSEEHHVKGSWLIDLREDGVEAEFVEAPVPRRIARVRGRIDDLLSGAEFEKYEDRWLQVTLTDPRRPSSAMERLRRRFPHALVLGYDPEGGGTDNARTWTERVRERSELDIAGDFVAEVTDGPATGEERALLHEAFEHCRRKEALA</sequence>
<proteinExistence type="inferred from homology"/>
<evidence type="ECO:0000256" key="5">
    <source>
        <dbReference type="ARBA" id="ARBA00022801"/>
    </source>
</evidence>
<evidence type="ECO:0000313" key="11">
    <source>
        <dbReference type="Proteomes" id="UP000680206"/>
    </source>
</evidence>
<dbReference type="RefSeq" id="WP_208238474.1">
    <property type="nucleotide sequence ID" value="NZ_JAGEPF010000004.1"/>
</dbReference>
<comment type="subunit">
    <text evidence="2 7">Heterodimer of SbcC and SbcD.</text>
</comment>
<dbReference type="EMBL" id="JAGEPF010000004">
    <property type="protein sequence ID" value="MBO2457449.1"/>
    <property type="molecule type" value="Genomic_DNA"/>
</dbReference>
<evidence type="ECO:0000256" key="1">
    <source>
        <dbReference type="ARBA" id="ARBA00010555"/>
    </source>
</evidence>
<comment type="similarity">
    <text evidence="1 7">Belongs to the SbcD family.</text>
</comment>
<dbReference type="NCBIfam" id="TIGR00619">
    <property type="entry name" value="sbcd"/>
    <property type="match status" value="1"/>
</dbReference>
<name>A0ABS3RN04_9ACTN</name>
<dbReference type="InterPro" id="IPR004843">
    <property type="entry name" value="Calcineurin-like_PHP"/>
</dbReference>
<dbReference type="PANTHER" id="PTHR30337:SF0">
    <property type="entry name" value="NUCLEASE SBCCD SUBUNIT D"/>
    <property type="match status" value="1"/>
</dbReference>
<dbReference type="SUPFAM" id="SSF56300">
    <property type="entry name" value="Metallo-dependent phosphatases"/>
    <property type="match status" value="1"/>
</dbReference>
<keyword evidence="7" id="KW-0233">DNA recombination</keyword>
<accession>A0ABS3RN04</accession>
<keyword evidence="6 7" id="KW-0269">Exonuclease</keyword>
<reference evidence="10 11" key="1">
    <citation type="submission" date="2021-03" db="EMBL/GenBank/DDBJ databases">
        <title>Actinomadura violae sp. nov., isolated from lichen in Thailand.</title>
        <authorList>
            <person name="Kanchanasin P."/>
            <person name="Saeng-In P."/>
            <person name="Phongsopitanun W."/>
            <person name="Yuki M."/>
            <person name="Kudo T."/>
            <person name="Ohkuma M."/>
            <person name="Tanasupawat S."/>
        </authorList>
    </citation>
    <scope>NUCLEOTIDE SEQUENCE [LARGE SCALE GENOMIC DNA]</scope>
    <source>
        <strain evidence="10 11">LCR2-06</strain>
    </source>
</reference>
<keyword evidence="5 7" id="KW-0378">Hydrolase</keyword>
<dbReference type="PANTHER" id="PTHR30337">
    <property type="entry name" value="COMPONENT OF ATP-DEPENDENT DSDNA EXONUCLEASE"/>
    <property type="match status" value="1"/>
</dbReference>
<dbReference type="Proteomes" id="UP000680206">
    <property type="component" value="Unassembled WGS sequence"/>
</dbReference>
<dbReference type="InterPro" id="IPR026843">
    <property type="entry name" value="SbcD_C"/>
</dbReference>
<keyword evidence="11" id="KW-1185">Reference proteome</keyword>
<protein>
    <recommendedName>
        <fullName evidence="3 7">Nuclease SbcCD subunit D</fullName>
    </recommendedName>
</protein>
<evidence type="ECO:0000256" key="2">
    <source>
        <dbReference type="ARBA" id="ARBA00011322"/>
    </source>
</evidence>
<evidence type="ECO:0000256" key="3">
    <source>
        <dbReference type="ARBA" id="ARBA00013365"/>
    </source>
</evidence>
<gene>
    <name evidence="7" type="primary">sbcD</name>
    <name evidence="10" type="ORF">J4709_07665</name>
</gene>
<evidence type="ECO:0000256" key="6">
    <source>
        <dbReference type="ARBA" id="ARBA00022839"/>
    </source>
</evidence>
<comment type="caution">
    <text evidence="10">The sequence shown here is derived from an EMBL/GenBank/DDBJ whole genome shotgun (WGS) entry which is preliminary data.</text>
</comment>
<keyword evidence="7" id="KW-0255">Endonuclease</keyword>
<evidence type="ECO:0000259" key="8">
    <source>
        <dbReference type="Pfam" id="PF00149"/>
    </source>
</evidence>
<evidence type="ECO:0000313" key="10">
    <source>
        <dbReference type="EMBL" id="MBO2457449.1"/>
    </source>
</evidence>
<evidence type="ECO:0000256" key="4">
    <source>
        <dbReference type="ARBA" id="ARBA00022722"/>
    </source>
</evidence>
<dbReference type="InterPro" id="IPR050535">
    <property type="entry name" value="DNA_Repair-Maintenance_Comp"/>
</dbReference>
<feature type="domain" description="Calcineurin-like phosphoesterase" evidence="8">
    <location>
        <begin position="1"/>
        <end position="212"/>
    </location>
</feature>
<dbReference type="CDD" id="cd00840">
    <property type="entry name" value="MPP_Mre11_N"/>
    <property type="match status" value="1"/>
</dbReference>
<dbReference type="GO" id="GO:0004527">
    <property type="term" value="F:exonuclease activity"/>
    <property type="evidence" value="ECO:0007669"/>
    <property type="project" value="UniProtKB-KW"/>
</dbReference>
<dbReference type="Pfam" id="PF00149">
    <property type="entry name" value="Metallophos"/>
    <property type="match status" value="1"/>
</dbReference>
<dbReference type="Gene3D" id="3.60.21.10">
    <property type="match status" value="1"/>
</dbReference>
<dbReference type="Pfam" id="PF12320">
    <property type="entry name" value="SbcD_C"/>
    <property type="match status" value="1"/>
</dbReference>
<evidence type="ECO:0000256" key="7">
    <source>
        <dbReference type="RuleBase" id="RU363069"/>
    </source>
</evidence>
<organism evidence="10 11">
    <name type="scientific">Actinomadura violacea</name>
    <dbReference type="NCBI Taxonomy" id="2819934"/>
    <lineage>
        <taxon>Bacteria</taxon>
        <taxon>Bacillati</taxon>
        <taxon>Actinomycetota</taxon>
        <taxon>Actinomycetes</taxon>
        <taxon>Streptosporangiales</taxon>
        <taxon>Thermomonosporaceae</taxon>
        <taxon>Actinomadura</taxon>
    </lineage>
</organism>
<comment type="function">
    <text evidence="7">SbcCD cleaves DNA hairpin structures. These structures can inhibit DNA replication and are intermediates in certain DNA recombination reactions. The complex acts as a 3'-&gt;5' double strand exonuclease that can open hairpins. It also has a 5' single-strand endonuclease activity.</text>
</comment>
<keyword evidence="7" id="KW-0235">DNA replication</keyword>
<dbReference type="InterPro" id="IPR041796">
    <property type="entry name" value="Mre11_N"/>
</dbReference>
<dbReference type="InterPro" id="IPR004593">
    <property type="entry name" value="SbcD"/>
</dbReference>